<organism evidence="2 3">
    <name type="scientific">Ganoderma sinense ZZ0214-1</name>
    <dbReference type="NCBI Taxonomy" id="1077348"/>
    <lineage>
        <taxon>Eukaryota</taxon>
        <taxon>Fungi</taxon>
        <taxon>Dikarya</taxon>
        <taxon>Basidiomycota</taxon>
        <taxon>Agaricomycotina</taxon>
        <taxon>Agaricomycetes</taxon>
        <taxon>Polyporales</taxon>
        <taxon>Polyporaceae</taxon>
        <taxon>Ganoderma</taxon>
    </lineage>
</organism>
<evidence type="ECO:0000313" key="3">
    <source>
        <dbReference type="Proteomes" id="UP000230002"/>
    </source>
</evidence>
<evidence type="ECO:0000256" key="1">
    <source>
        <dbReference type="SAM" id="MobiDB-lite"/>
    </source>
</evidence>
<keyword evidence="3" id="KW-1185">Reference proteome</keyword>
<sequence length="272" mass="29899">MESLAYTILELQIRCLPWSHCVSHEDLLARKKGWTGERWTATAGDPTGYGYFLDAVRDRGQVLDYARWKRELCGDSTPIPSGPGGAETPFKYDPLDVDPPIHWRSAYDWDSEAHMPLTAAELVHTQNSFMGWSSVPGSAHGFNPRSTWSGPMAVEDAATFGDELELVLSGLALIDRRPTCRKTLHVWQEPEEEMRRFSDICGENVSSVVGGDWDNGNGDGRSGSDPVNGGYSDSEGESEGSGEYSVDVTEDSQEASGESSDSDDSSDFRARY</sequence>
<gene>
    <name evidence="2" type="ORF">GSI_02123</name>
</gene>
<reference evidence="2 3" key="1">
    <citation type="journal article" date="2015" name="Sci. Rep.">
        <title>Chromosome-level genome map provides insights into diverse defense mechanisms in the medicinal fungus Ganoderma sinense.</title>
        <authorList>
            <person name="Zhu Y."/>
            <person name="Xu J."/>
            <person name="Sun C."/>
            <person name="Zhou S."/>
            <person name="Xu H."/>
            <person name="Nelson D.R."/>
            <person name="Qian J."/>
            <person name="Song J."/>
            <person name="Luo H."/>
            <person name="Xiang L."/>
            <person name="Li Y."/>
            <person name="Xu Z."/>
            <person name="Ji A."/>
            <person name="Wang L."/>
            <person name="Lu S."/>
            <person name="Hayward A."/>
            <person name="Sun W."/>
            <person name="Li X."/>
            <person name="Schwartz D.C."/>
            <person name="Wang Y."/>
            <person name="Chen S."/>
        </authorList>
    </citation>
    <scope>NUCLEOTIDE SEQUENCE [LARGE SCALE GENOMIC DNA]</scope>
    <source>
        <strain evidence="2 3">ZZ0214-1</strain>
    </source>
</reference>
<feature type="compositionally biased region" description="Low complexity" evidence="1">
    <location>
        <begin position="223"/>
        <end position="233"/>
    </location>
</feature>
<proteinExistence type="predicted"/>
<accession>A0A2G8SNP8</accession>
<dbReference type="AlphaFoldDB" id="A0A2G8SNP8"/>
<evidence type="ECO:0000313" key="2">
    <source>
        <dbReference type="EMBL" id="PIL35397.1"/>
    </source>
</evidence>
<comment type="caution">
    <text evidence="2">The sequence shown here is derived from an EMBL/GenBank/DDBJ whole genome shotgun (WGS) entry which is preliminary data.</text>
</comment>
<dbReference type="Proteomes" id="UP000230002">
    <property type="component" value="Unassembled WGS sequence"/>
</dbReference>
<dbReference type="EMBL" id="AYKW01000003">
    <property type="protein sequence ID" value="PIL35397.1"/>
    <property type="molecule type" value="Genomic_DNA"/>
</dbReference>
<protein>
    <submittedName>
        <fullName evidence="2">Uncharacterized protein</fullName>
    </submittedName>
</protein>
<name>A0A2G8SNP8_9APHY</name>
<feature type="region of interest" description="Disordered" evidence="1">
    <location>
        <begin position="208"/>
        <end position="272"/>
    </location>
</feature>